<evidence type="ECO:0000256" key="3">
    <source>
        <dbReference type="ARBA" id="ARBA00022840"/>
    </source>
</evidence>
<dbReference type="PANTHER" id="PTHR43038:SF3">
    <property type="entry name" value="ABC TRANSPORTER G FAMILY MEMBER 20 ISOFORM X1"/>
    <property type="match status" value="1"/>
</dbReference>
<dbReference type="InterPro" id="IPR017871">
    <property type="entry name" value="ABC_transporter-like_CS"/>
</dbReference>
<name>A0A1U9K4T5_9BACL</name>
<dbReference type="STRING" id="1471761.B0W44_04005"/>
<keyword evidence="6" id="KW-1185">Reference proteome</keyword>
<dbReference type="RefSeq" id="WP_077718880.1">
    <property type="nucleotide sequence ID" value="NZ_CP019699.1"/>
</dbReference>
<dbReference type="InterPro" id="IPR027417">
    <property type="entry name" value="P-loop_NTPase"/>
</dbReference>
<proteinExistence type="predicted"/>
<dbReference type="AlphaFoldDB" id="A0A1U9K4T5"/>
<keyword evidence="3" id="KW-0067">ATP-binding</keyword>
<dbReference type="SUPFAM" id="SSF52540">
    <property type="entry name" value="P-loop containing nucleoside triphosphate hydrolases"/>
    <property type="match status" value="1"/>
</dbReference>
<dbReference type="GO" id="GO:0016887">
    <property type="term" value="F:ATP hydrolysis activity"/>
    <property type="evidence" value="ECO:0007669"/>
    <property type="project" value="InterPro"/>
</dbReference>
<dbReference type="InterPro" id="IPR003593">
    <property type="entry name" value="AAA+_ATPase"/>
</dbReference>
<evidence type="ECO:0000256" key="1">
    <source>
        <dbReference type="ARBA" id="ARBA00022448"/>
    </source>
</evidence>
<dbReference type="OrthoDB" id="9804819at2"/>
<dbReference type="Proteomes" id="UP000188603">
    <property type="component" value="Chromosome"/>
</dbReference>
<dbReference type="SMART" id="SM00382">
    <property type="entry name" value="AAA"/>
    <property type="match status" value="1"/>
</dbReference>
<reference evidence="5 6" key="1">
    <citation type="journal article" date="2015" name="Int. J. Syst. Evol. Microbiol.">
        <title>Novibacillus thermophilus gen. nov., sp. nov., a Gram-staining-negative and moderately thermophilic member of the family Thermoactinomycetaceae.</title>
        <authorList>
            <person name="Yang G."/>
            <person name="Chen J."/>
            <person name="Zhou S."/>
        </authorList>
    </citation>
    <scope>NUCLEOTIDE SEQUENCE [LARGE SCALE GENOMIC DNA]</scope>
    <source>
        <strain evidence="5 6">SG-1</strain>
    </source>
</reference>
<dbReference type="CDD" id="cd03230">
    <property type="entry name" value="ABC_DR_subfamily_A"/>
    <property type="match status" value="1"/>
</dbReference>
<dbReference type="PANTHER" id="PTHR43038">
    <property type="entry name" value="ATP-BINDING CASSETTE, SUB-FAMILY H, MEMBER 1"/>
    <property type="match status" value="1"/>
</dbReference>
<dbReference type="InterPro" id="IPR003439">
    <property type="entry name" value="ABC_transporter-like_ATP-bd"/>
</dbReference>
<dbReference type="KEGG" id="ntr:B0W44_04005"/>
<organism evidence="5 6">
    <name type="scientific">Novibacillus thermophilus</name>
    <dbReference type="NCBI Taxonomy" id="1471761"/>
    <lineage>
        <taxon>Bacteria</taxon>
        <taxon>Bacillati</taxon>
        <taxon>Bacillota</taxon>
        <taxon>Bacilli</taxon>
        <taxon>Bacillales</taxon>
        <taxon>Thermoactinomycetaceae</taxon>
        <taxon>Novibacillus</taxon>
    </lineage>
</organism>
<gene>
    <name evidence="5" type="ORF">B0W44_04005</name>
</gene>
<dbReference type="Gene3D" id="3.40.50.300">
    <property type="entry name" value="P-loop containing nucleotide triphosphate hydrolases"/>
    <property type="match status" value="1"/>
</dbReference>
<dbReference type="Pfam" id="PF00005">
    <property type="entry name" value="ABC_tran"/>
    <property type="match status" value="1"/>
</dbReference>
<dbReference type="Pfam" id="PF13732">
    <property type="entry name" value="DrrA1-3_C"/>
    <property type="match status" value="1"/>
</dbReference>
<evidence type="ECO:0000313" key="6">
    <source>
        <dbReference type="Proteomes" id="UP000188603"/>
    </source>
</evidence>
<dbReference type="PROSITE" id="PS50893">
    <property type="entry name" value="ABC_TRANSPORTER_2"/>
    <property type="match status" value="1"/>
</dbReference>
<keyword evidence="2" id="KW-0547">Nucleotide-binding</keyword>
<evidence type="ECO:0000313" key="5">
    <source>
        <dbReference type="EMBL" id="AQS55061.1"/>
    </source>
</evidence>
<evidence type="ECO:0000259" key="4">
    <source>
        <dbReference type="PROSITE" id="PS50893"/>
    </source>
</evidence>
<dbReference type="GO" id="GO:0005524">
    <property type="term" value="F:ATP binding"/>
    <property type="evidence" value="ECO:0007669"/>
    <property type="project" value="UniProtKB-KW"/>
</dbReference>
<protein>
    <recommendedName>
        <fullName evidence="4">ABC transporter domain-containing protein</fullName>
    </recommendedName>
</protein>
<evidence type="ECO:0000256" key="2">
    <source>
        <dbReference type="ARBA" id="ARBA00022741"/>
    </source>
</evidence>
<feature type="domain" description="ABC transporter" evidence="4">
    <location>
        <begin position="4"/>
        <end position="223"/>
    </location>
</feature>
<dbReference type="EMBL" id="CP019699">
    <property type="protein sequence ID" value="AQS55061.1"/>
    <property type="molecule type" value="Genomic_DNA"/>
</dbReference>
<accession>A0A1U9K4T5</accession>
<sequence length="307" mass="34340">MTLLYVEALSVQYERERALSDVSFDLDRGTVLGVVGADGAGKTSLLRSVVGLLKPSAGRVHLNPGTRLGYVPQQFSLYGEMSLEENMSFFGTLNGLSRGTLKKRIDELLEFTGLAPFRNHLAEDLSGGMKQKLSLAVSLLHWPEFVVFDELTNGVDPVSRRELWELIGKVRQDGVAVLVSTQYLDEAERCDRVLLLHEGEKIRYGSPKELRCTFPYTLWALPDSGKRRMELELLTERPGIVNVYARGNDTVLAVDDEQKAQESLEKWKCQAEYRGVVEERKPSMEDVFIALVEKGEGTRDDSSASHS</sequence>
<dbReference type="PROSITE" id="PS00211">
    <property type="entry name" value="ABC_TRANSPORTER_1"/>
    <property type="match status" value="1"/>
</dbReference>
<dbReference type="InterPro" id="IPR025302">
    <property type="entry name" value="DrrA1/2-like_C"/>
</dbReference>
<keyword evidence="1" id="KW-0813">Transport</keyword>